<name>A0A2P6MWF7_9EUKA</name>
<feature type="transmembrane region" description="Helical" evidence="1">
    <location>
        <begin position="32"/>
        <end position="49"/>
    </location>
</feature>
<gene>
    <name evidence="2" type="ORF">PROFUN_01751</name>
</gene>
<feature type="transmembrane region" description="Helical" evidence="1">
    <location>
        <begin position="61"/>
        <end position="77"/>
    </location>
</feature>
<reference evidence="2 3" key="1">
    <citation type="journal article" date="2018" name="Genome Biol. Evol.">
        <title>Multiple Roots of Fruiting Body Formation in Amoebozoa.</title>
        <authorList>
            <person name="Hillmann F."/>
            <person name="Forbes G."/>
            <person name="Novohradska S."/>
            <person name="Ferling I."/>
            <person name="Riege K."/>
            <person name="Groth M."/>
            <person name="Westermann M."/>
            <person name="Marz M."/>
            <person name="Spaller T."/>
            <person name="Winckler T."/>
            <person name="Schaap P."/>
            <person name="Glockner G."/>
        </authorList>
    </citation>
    <scope>NUCLEOTIDE SEQUENCE [LARGE SCALE GENOMIC DNA]</scope>
    <source>
        <strain evidence="2 3">Jena</strain>
    </source>
</reference>
<keyword evidence="1" id="KW-0812">Transmembrane</keyword>
<evidence type="ECO:0000313" key="2">
    <source>
        <dbReference type="EMBL" id="PRP76035.1"/>
    </source>
</evidence>
<dbReference type="Proteomes" id="UP000241769">
    <property type="component" value="Unassembled WGS sequence"/>
</dbReference>
<dbReference type="InParanoid" id="A0A2P6MWF7"/>
<comment type="caution">
    <text evidence="2">The sequence shown here is derived from an EMBL/GenBank/DDBJ whole genome shotgun (WGS) entry which is preliminary data.</text>
</comment>
<protein>
    <submittedName>
        <fullName evidence="2">Uncharacterized protein</fullName>
    </submittedName>
</protein>
<accession>A0A2P6MWF7</accession>
<evidence type="ECO:0000256" key="1">
    <source>
        <dbReference type="SAM" id="Phobius"/>
    </source>
</evidence>
<keyword evidence="1" id="KW-1133">Transmembrane helix</keyword>
<dbReference type="EMBL" id="MDYQ01000353">
    <property type="protein sequence ID" value="PRP76035.1"/>
    <property type="molecule type" value="Genomic_DNA"/>
</dbReference>
<organism evidence="2 3">
    <name type="scientific">Planoprotostelium fungivorum</name>
    <dbReference type="NCBI Taxonomy" id="1890364"/>
    <lineage>
        <taxon>Eukaryota</taxon>
        <taxon>Amoebozoa</taxon>
        <taxon>Evosea</taxon>
        <taxon>Variosea</taxon>
        <taxon>Cavosteliida</taxon>
        <taxon>Cavosteliaceae</taxon>
        <taxon>Planoprotostelium</taxon>
    </lineage>
</organism>
<keyword evidence="1" id="KW-0472">Membrane</keyword>
<proteinExistence type="predicted"/>
<keyword evidence="3" id="KW-1185">Reference proteome</keyword>
<sequence>MCVSAISPLWQVGVRNPSIHHSDSDRCADSNAIFTLSLSLTISTFIYCIHCSSECMLMYQLHVYFIDIAAFMLNPSYNSVHLMSDF</sequence>
<dbReference type="AlphaFoldDB" id="A0A2P6MWF7"/>
<evidence type="ECO:0000313" key="3">
    <source>
        <dbReference type="Proteomes" id="UP000241769"/>
    </source>
</evidence>